<evidence type="ECO:0000313" key="2">
    <source>
        <dbReference type="Proteomes" id="UP000199400"/>
    </source>
</evidence>
<dbReference type="InterPro" id="IPR011990">
    <property type="entry name" value="TPR-like_helical_dom_sf"/>
</dbReference>
<evidence type="ECO:0000313" key="1">
    <source>
        <dbReference type="EMBL" id="SFE99200.1"/>
    </source>
</evidence>
<gene>
    <name evidence="1" type="ORF">SAMN02745121_06423</name>
</gene>
<reference evidence="2" key="1">
    <citation type="submission" date="2016-10" db="EMBL/GenBank/DDBJ databases">
        <authorList>
            <person name="Varghese N."/>
            <person name="Submissions S."/>
        </authorList>
    </citation>
    <scope>NUCLEOTIDE SEQUENCE [LARGE SCALE GENOMIC DNA]</scope>
    <source>
        <strain evidence="2">ATCC 25963</strain>
    </source>
</reference>
<dbReference type="STRING" id="54.SAMN02745121_06423"/>
<proteinExistence type="predicted"/>
<accession>A0A1I2F3X2</accession>
<dbReference type="AlphaFoldDB" id="A0A1I2F3X2"/>
<sequence>MRAPGQRARVSEGLQRYADAWSDARREACLDHRRGDDSEAVHELRRRCLDRRRSAFEGAVRLARAARPGDDVVRAVAGLPAIADCARVDALLAAPARDPKRAREAAAVEQRLDGARTLADAGRLDDAAREIAGAQADAEALAARGLIGQARLAAARVAMVRSAWPEAVSALRLALADALAAGDEPTAAEVVARLVYARAQTGDERPEVILADVPVAQVLVDRQGPHAFARRRLLANLAYVHVAAGDLATARATIAEATADLASVVDADPFESANFLRGSAVLADDPARRRDGFTRAEAILRELLGEDHPDLLGLRLYRGRTALDLTEADAQLADACAGYARVFAPSARLGPSCADCGLLRGGIARERGDVAAALARYAEAETCDAGAPQAEIDRADLAARRQLARAHVALLGGEFAPAIAAGERASALWAPYATAERPWLELQRAEAWLVKGEAELGRGDREAARALLGRAHEVFARLAERQIDALPRFHRARAAALLAELEWADPAGRARARELASEARAFHAGRGEAGAARVAALDAWLAAHAP</sequence>
<dbReference type="SUPFAM" id="SSF48452">
    <property type="entry name" value="TPR-like"/>
    <property type="match status" value="1"/>
</dbReference>
<organism evidence="1 2">
    <name type="scientific">Nannocystis exedens</name>
    <dbReference type="NCBI Taxonomy" id="54"/>
    <lineage>
        <taxon>Bacteria</taxon>
        <taxon>Pseudomonadati</taxon>
        <taxon>Myxococcota</taxon>
        <taxon>Polyangia</taxon>
        <taxon>Nannocystales</taxon>
        <taxon>Nannocystaceae</taxon>
        <taxon>Nannocystis</taxon>
    </lineage>
</organism>
<dbReference type="Proteomes" id="UP000199400">
    <property type="component" value="Unassembled WGS sequence"/>
</dbReference>
<dbReference type="EMBL" id="FOMX01000024">
    <property type="protein sequence ID" value="SFE99200.1"/>
    <property type="molecule type" value="Genomic_DNA"/>
</dbReference>
<name>A0A1I2F3X2_9BACT</name>
<evidence type="ECO:0008006" key="3">
    <source>
        <dbReference type="Google" id="ProtNLM"/>
    </source>
</evidence>
<keyword evidence="2" id="KW-1185">Reference proteome</keyword>
<protein>
    <recommendedName>
        <fullName evidence="3">Tetratricopeptide repeat-containing protein</fullName>
    </recommendedName>
</protein>